<keyword evidence="4" id="KW-1185">Reference proteome</keyword>
<dbReference type="AlphaFoldDB" id="A0A9P6R1N5"/>
<keyword evidence="2" id="KW-0812">Transmembrane</keyword>
<protein>
    <submittedName>
        <fullName evidence="3">Uncharacterized protein</fullName>
    </submittedName>
</protein>
<keyword evidence="2" id="KW-0472">Membrane</keyword>
<evidence type="ECO:0000313" key="3">
    <source>
        <dbReference type="EMBL" id="KAG0310640.1"/>
    </source>
</evidence>
<comment type="caution">
    <text evidence="3">The sequence shown here is derived from an EMBL/GenBank/DDBJ whole genome shotgun (WGS) entry which is preliminary data.</text>
</comment>
<evidence type="ECO:0000256" key="1">
    <source>
        <dbReference type="SAM" id="MobiDB-lite"/>
    </source>
</evidence>
<feature type="compositionally biased region" description="Basic and acidic residues" evidence="1">
    <location>
        <begin position="363"/>
        <end position="384"/>
    </location>
</feature>
<evidence type="ECO:0000313" key="4">
    <source>
        <dbReference type="Proteomes" id="UP000738325"/>
    </source>
</evidence>
<feature type="compositionally biased region" description="Acidic residues" evidence="1">
    <location>
        <begin position="76"/>
        <end position="93"/>
    </location>
</feature>
<reference evidence="3" key="1">
    <citation type="journal article" date="2020" name="Fungal Divers.">
        <title>Resolving the Mortierellaceae phylogeny through synthesis of multi-gene phylogenetics and phylogenomics.</title>
        <authorList>
            <person name="Vandepol N."/>
            <person name="Liber J."/>
            <person name="Desiro A."/>
            <person name="Na H."/>
            <person name="Kennedy M."/>
            <person name="Barry K."/>
            <person name="Grigoriev I.V."/>
            <person name="Miller A.N."/>
            <person name="O'Donnell K."/>
            <person name="Stajich J.E."/>
            <person name="Bonito G."/>
        </authorList>
    </citation>
    <scope>NUCLEOTIDE SEQUENCE</scope>
    <source>
        <strain evidence="3">REB-010B</strain>
    </source>
</reference>
<feature type="region of interest" description="Disordered" evidence="1">
    <location>
        <begin position="244"/>
        <end position="289"/>
    </location>
</feature>
<feature type="compositionally biased region" description="Gly residues" evidence="1">
    <location>
        <begin position="267"/>
        <end position="281"/>
    </location>
</feature>
<dbReference type="OrthoDB" id="2449178at2759"/>
<accession>A0A9P6R1N5</accession>
<feature type="region of interest" description="Disordered" evidence="1">
    <location>
        <begin position="76"/>
        <end position="133"/>
    </location>
</feature>
<sequence>MTFSTLILDALTLSFEVNVMDLTLGDVSAQAALLLIPDLLAFFMIFGLLIYTANSICCCFGNMEDLHDDHNNDEVYEDEIDSDGENEYVDPEGDTTTTARGRRGRGGGAQDRVAEKYESSDDQDLEEQEEPLEHRRNTRIAFIDYPDSAHRAHHTHTPIIAITSPREGSYSTATELQDDASISSSSKAPSLSAATLPTASAPAAHWRGRRRYLNLYIIIRVLLSLGIVVLALYWPARRLKPPLGSLPDIDSPRSTHHGDGPYPDGDLSGGGNGTTRHGGTGPNEKIMGSTVGMSASQNLNNQHTKNFGLTRWCALEEAYGDDDSATVYCNVKVVRPAFTYIWAVFLCVELCVAAMAGDFGQGAKDDAAERSEEPMDREDDEHSQHAQGAQDTIVDEEMSVGSAWGVGRAQEVSPEIEDETTVPERRRGRAGKRRREREVH</sequence>
<gene>
    <name evidence="3" type="ORF">BGZ99_000258</name>
</gene>
<feature type="region of interest" description="Disordered" evidence="1">
    <location>
        <begin position="165"/>
        <end position="193"/>
    </location>
</feature>
<organism evidence="3 4">
    <name type="scientific">Dissophora globulifera</name>
    <dbReference type="NCBI Taxonomy" id="979702"/>
    <lineage>
        <taxon>Eukaryota</taxon>
        <taxon>Fungi</taxon>
        <taxon>Fungi incertae sedis</taxon>
        <taxon>Mucoromycota</taxon>
        <taxon>Mortierellomycotina</taxon>
        <taxon>Mortierellomycetes</taxon>
        <taxon>Mortierellales</taxon>
        <taxon>Mortierellaceae</taxon>
        <taxon>Dissophora</taxon>
    </lineage>
</organism>
<name>A0A9P6R1N5_9FUNG</name>
<evidence type="ECO:0000256" key="2">
    <source>
        <dbReference type="SAM" id="Phobius"/>
    </source>
</evidence>
<feature type="transmembrane region" description="Helical" evidence="2">
    <location>
        <begin position="215"/>
        <end position="236"/>
    </location>
</feature>
<keyword evidence="2" id="KW-1133">Transmembrane helix</keyword>
<feature type="compositionally biased region" description="Basic and acidic residues" evidence="1">
    <location>
        <begin position="250"/>
        <end position="259"/>
    </location>
</feature>
<feature type="transmembrane region" description="Helical" evidence="2">
    <location>
        <begin position="31"/>
        <end position="53"/>
    </location>
</feature>
<dbReference type="EMBL" id="JAAAIP010001033">
    <property type="protein sequence ID" value="KAG0310640.1"/>
    <property type="molecule type" value="Genomic_DNA"/>
</dbReference>
<proteinExistence type="predicted"/>
<feature type="region of interest" description="Disordered" evidence="1">
    <location>
        <begin position="362"/>
        <end position="440"/>
    </location>
</feature>
<feature type="compositionally biased region" description="Acidic residues" evidence="1">
    <location>
        <begin position="120"/>
        <end position="130"/>
    </location>
</feature>
<dbReference type="Proteomes" id="UP000738325">
    <property type="component" value="Unassembled WGS sequence"/>
</dbReference>
<feature type="compositionally biased region" description="Low complexity" evidence="1">
    <location>
        <begin position="180"/>
        <end position="193"/>
    </location>
</feature>
<feature type="compositionally biased region" description="Basic residues" evidence="1">
    <location>
        <begin position="426"/>
        <end position="440"/>
    </location>
</feature>